<evidence type="ECO:0000256" key="2">
    <source>
        <dbReference type="ARBA" id="ARBA00022475"/>
    </source>
</evidence>
<dbReference type="Pfam" id="PF02653">
    <property type="entry name" value="BPD_transp_2"/>
    <property type="match status" value="1"/>
</dbReference>
<evidence type="ECO:0000256" key="5">
    <source>
        <dbReference type="ARBA" id="ARBA00023136"/>
    </source>
</evidence>
<evidence type="ECO:0000313" key="8">
    <source>
        <dbReference type="Proteomes" id="UP000198771"/>
    </source>
</evidence>
<comment type="subcellular location">
    <subcellularLocation>
        <location evidence="1">Cell membrane</location>
        <topology evidence="1">Multi-pass membrane protein</topology>
    </subcellularLocation>
</comment>
<dbReference type="InterPro" id="IPR001851">
    <property type="entry name" value="ABC_transp_permease"/>
</dbReference>
<feature type="transmembrane region" description="Helical" evidence="6">
    <location>
        <begin position="298"/>
        <end position="317"/>
    </location>
</feature>
<organism evidence="7 8">
    <name type="scientific">Desulfonatronum thiosulfatophilum</name>
    <dbReference type="NCBI Taxonomy" id="617002"/>
    <lineage>
        <taxon>Bacteria</taxon>
        <taxon>Pseudomonadati</taxon>
        <taxon>Thermodesulfobacteriota</taxon>
        <taxon>Desulfovibrionia</taxon>
        <taxon>Desulfovibrionales</taxon>
        <taxon>Desulfonatronaceae</taxon>
        <taxon>Desulfonatronum</taxon>
    </lineage>
</organism>
<keyword evidence="5 6" id="KW-0472">Membrane</keyword>
<feature type="transmembrane region" description="Helical" evidence="6">
    <location>
        <begin position="187"/>
        <end position="216"/>
    </location>
</feature>
<evidence type="ECO:0000256" key="3">
    <source>
        <dbReference type="ARBA" id="ARBA00022692"/>
    </source>
</evidence>
<evidence type="ECO:0000256" key="1">
    <source>
        <dbReference type="ARBA" id="ARBA00004651"/>
    </source>
</evidence>
<dbReference type="OrthoDB" id="9809785at2"/>
<gene>
    <name evidence="7" type="ORF">SAMN05660653_00252</name>
</gene>
<dbReference type="EMBL" id="FMXO01000001">
    <property type="protein sequence ID" value="SDB04986.1"/>
    <property type="molecule type" value="Genomic_DNA"/>
</dbReference>
<keyword evidence="4 6" id="KW-1133">Transmembrane helix</keyword>
<dbReference type="AlphaFoldDB" id="A0A1G6A9I2"/>
<feature type="transmembrane region" description="Helical" evidence="6">
    <location>
        <begin position="115"/>
        <end position="135"/>
    </location>
</feature>
<dbReference type="PANTHER" id="PTHR47089:SF1">
    <property type="entry name" value="GUANOSINE ABC TRANSPORTER PERMEASE PROTEIN NUPP"/>
    <property type="match status" value="1"/>
</dbReference>
<keyword evidence="3 6" id="KW-0812">Transmembrane</keyword>
<proteinExistence type="predicted"/>
<evidence type="ECO:0000256" key="4">
    <source>
        <dbReference type="ARBA" id="ARBA00022989"/>
    </source>
</evidence>
<feature type="transmembrane region" description="Helical" evidence="6">
    <location>
        <begin position="272"/>
        <end position="291"/>
    </location>
</feature>
<accession>A0A1G6A9I2</accession>
<evidence type="ECO:0000313" key="7">
    <source>
        <dbReference type="EMBL" id="SDB04986.1"/>
    </source>
</evidence>
<evidence type="ECO:0000256" key="6">
    <source>
        <dbReference type="SAM" id="Phobius"/>
    </source>
</evidence>
<dbReference type="STRING" id="617002.SAMN05660653_00252"/>
<feature type="transmembrane region" description="Helical" evidence="6">
    <location>
        <begin position="147"/>
        <end position="167"/>
    </location>
</feature>
<dbReference type="RefSeq" id="WP_092116399.1">
    <property type="nucleotide sequence ID" value="NZ_FMXO01000001.1"/>
</dbReference>
<feature type="transmembrane region" description="Helical" evidence="6">
    <location>
        <begin position="64"/>
        <end position="82"/>
    </location>
</feature>
<dbReference type="CDD" id="cd06580">
    <property type="entry name" value="TM_PBP1_transp_TpRbsC_like"/>
    <property type="match status" value="1"/>
</dbReference>
<keyword evidence="8" id="KW-1185">Reference proteome</keyword>
<feature type="transmembrane region" description="Helical" evidence="6">
    <location>
        <begin position="89"/>
        <end position="109"/>
    </location>
</feature>
<reference evidence="7 8" key="1">
    <citation type="submission" date="2016-10" db="EMBL/GenBank/DDBJ databases">
        <authorList>
            <person name="de Groot N.N."/>
        </authorList>
    </citation>
    <scope>NUCLEOTIDE SEQUENCE [LARGE SCALE GENOMIC DNA]</scope>
    <source>
        <strain evidence="7 8">ASO4-2</strain>
    </source>
</reference>
<dbReference type="GO" id="GO:0005886">
    <property type="term" value="C:plasma membrane"/>
    <property type="evidence" value="ECO:0007669"/>
    <property type="project" value="UniProtKB-SubCell"/>
</dbReference>
<feature type="transmembrane region" description="Helical" evidence="6">
    <location>
        <begin position="237"/>
        <end position="260"/>
    </location>
</feature>
<dbReference type="GO" id="GO:0022857">
    <property type="term" value="F:transmembrane transporter activity"/>
    <property type="evidence" value="ECO:0007669"/>
    <property type="project" value="InterPro"/>
</dbReference>
<dbReference type="PROSITE" id="PS51257">
    <property type="entry name" value="PROKAR_LIPOPROTEIN"/>
    <property type="match status" value="1"/>
</dbReference>
<keyword evidence="2" id="KW-1003">Cell membrane</keyword>
<dbReference type="PANTHER" id="PTHR47089">
    <property type="entry name" value="ABC TRANSPORTER, PERMEASE PROTEIN"/>
    <property type="match status" value="1"/>
</dbReference>
<name>A0A1G6A9I2_9BACT</name>
<sequence>MRLFRVKKRTEPLYWGSVLVFLTALAFSLGLACLALLVQGIPPLRAMALLWEGGFGHTWSLEDSLLKAIPIYLCALGVSFTFRMQIWNIGAEGQFALGAIGAAWAVLTFPTLPGYVLLPLMMLCSGAAGAAWALLPAWTKVRLGVNEIISTLMLNYIGILLLSYLVYGPWKDPRGMGFPMTMEYPAAAQIGMIGAGRLHWGLVLCVVLSILAWVFLNKTRLGYEIKASGESLRTARYAFMPYGFLVFLVMGICGMIVGWAGFVETSAVAHRLQPSVMVGYGYTAIVVAWVARLKIGPMALAAFLLAGLRVGVEVLQLELRVPAAFGFILEGLILLTVLSGQFFTTYTLRIERRTTN</sequence>
<dbReference type="Proteomes" id="UP000198771">
    <property type="component" value="Unassembled WGS sequence"/>
</dbReference>
<protein>
    <submittedName>
        <fullName evidence="7">Nucleoside ABC transporter membrane protein</fullName>
    </submittedName>
</protein>
<feature type="transmembrane region" description="Helical" evidence="6">
    <location>
        <begin position="323"/>
        <end position="343"/>
    </location>
</feature>